<evidence type="ECO:0000256" key="1">
    <source>
        <dbReference type="ARBA" id="ARBA00006383"/>
    </source>
</evidence>
<keyword evidence="2 4" id="KW-0808">Transferase</keyword>
<dbReference type="SUPFAM" id="SSF110710">
    <property type="entry name" value="TTHA0583/YokD-like"/>
    <property type="match status" value="1"/>
</dbReference>
<dbReference type="InterPro" id="IPR028345">
    <property type="entry name" value="Antibiotic_NAT-like"/>
</dbReference>
<comment type="caution">
    <text evidence="5">The sequence shown here is derived from an EMBL/GenBank/DDBJ whole genome shotgun (WGS) entry which is preliminary data.</text>
</comment>
<keyword evidence="3 4" id="KW-0012">Acyltransferase</keyword>
<dbReference type="RefSeq" id="WP_223101191.1">
    <property type="nucleotide sequence ID" value="NZ_CP061913.1"/>
</dbReference>
<evidence type="ECO:0000313" key="6">
    <source>
        <dbReference type="Proteomes" id="UP001589608"/>
    </source>
</evidence>
<organism evidence="5 6">
    <name type="scientific">Dactylosporangium vinaceum</name>
    <dbReference type="NCBI Taxonomy" id="53362"/>
    <lineage>
        <taxon>Bacteria</taxon>
        <taxon>Bacillati</taxon>
        <taxon>Actinomycetota</taxon>
        <taxon>Actinomycetes</taxon>
        <taxon>Micromonosporales</taxon>
        <taxon>Micromonosporaceae</taxon>
        <taxon>Dactylosporangium</taxon>
    </lineage>
</organism>
<protein>
    <recommendedName>
        <fullName evidence="4">Aminoglycoside N(3)-acetyltransferase</fullName>
        <ecNumber evidence="4">2.3.1.-</ecNumber>
    </recommendedName>
</protein>
<dbReference type="EC" id="2.3.1.-" evidence="4"/>
<reference evidence="5 6" key="1">
    <citation type="submission" date="2024-09" db="EMBL/GenBank/DDBJ databases">
        <authorList>
            <person name="Sun Q."/>
            <person name="Mori K."/>
        </authorList>
    </citation>
    <scope>NUCLEOTIDE SEQUENCE [LARGE SCALE GENOMIC DNA]</scope>
    <source>
        <strain evidence="5 6">JCM 3307</strain>
    </source>
</reference>
<keyword evidence="6" id="KW-1185">Reference proteome</keyword>
<evidence type="ECO:0000256" key="2">
    <source>
        <dbReference type="ARBA" id="ARBA00022679"/>
    </source>
</evidence>
<gene>
    <name evidence="5" type="ORF">ACFFTR_36250</name>
</gene>
<comment type="similarity">
    <text evidence="1 4">Belongs to the antibiotic N-acetyltransferase family.</text>
</comment>
<dbReference type="Proteomes" id="UP001589608">
    <property type="component" value="Unassembled WGS sequence"/>
</dbReference>
<accession>A0ABV5MI94</accession>
<keyword evidence="4" id="KW-0046">Antibiotic resistance</keyword>
<name>A0ABV5MI94_9ACTN</name>
<evidence type="ECO:0000256" key="3">
    <source>
        <dbReference type="ARBA" id="ARBA00023315"/>
    </source>
</evidence>
<dbReference type="PANTHER" id="PTHR11104:SF0">
    <property type="entry name" value="SPBETA PROPHAGE-DERIVED AMINOGLYCOSIDE N(3')-ACETYLTRANSFERASE-LIKE PROTEIN YOKD"/>
    <property type="match status" value="1"/>
</dbReference>
<dbReference type="Pfam" id="PF02522">
    <property type="entry name" value="Antibiotic_NAT"/>
    <property type="match status" value="1"/>
</dbReference>
<sequence>MEAEAVARSTRPATTRTLTAQLHDLGLPAGATVVVHSSLSRLGWVAGGAQAVVLALFAALGPAGTLVMPTHSRHLTEPADWGDPPVPEPWWDIIRAETPPFDPRTTPTVSMGATVECFRAFPGVLRSAHPTVSFAAHGPLAPGITDGHELHDGLGEGSPLARLYDADAWVLLLGVGHANNTSLHLAEYRAGGPKTYHRQGSPMLVGGRREWVTYRELDDDTSLFEPLARDFAEITGGERTGPVGAGVGRLMRQRALVDFAAKWLTQRAANSA</sequence>
<dbReference type="PANTHER" id="PTHR11104">
    <property type="entry name" value="AMINOGLYCOSIDE N3-ACETYLTRANSFERASE"/>
    <property type="match status" value="1"/>
</dbReference>
<dbReference type="EMBL" id="JBHMCA010000058">
    <property type="protein sequence ID" value="MFB9448570.1"/>
    <property type="molecule type" value="Genomic_DNA"/>
</dbReference>
<evidence type="ECO:0000313" key="5">
    <source>
        <dbReference type="EMBL" id="MFB9448570.1"/>
    </source>
</evidence>
<evidence type="ECO:0000256" key="4">
    <source>
        <dbReference type="RuleBase" id="RU365031"/>
    </source>
</evidence>
<dbReference type="InterPro" id="IPR003679">
    <property type="entry name" value="Amioglycoside_AcTrfase"/>
</dbReference>
<proteinExistence type="inferred from homology"/>
<comment type="catalytic activity">
    <reaction evidence="4">
        <text>a 2-deoxystreptamine antibiotic + acetyl-CoA = an N(3)-acetyl-2-deoxystreptamine antibiotic + CoA + H(+)</text>
        <dbReference type="Rhea" id="RHEA:12665"/>
        <dbReference type="ChEBI" id="CHEBI:15378"/>
        <dbReference type="ChEBI" id="CHEBI:57287"/>
        <dbReference type="ChEBI" id="CHEBI:57288"/>
        <dbReference type="ChEBI" id="CHEBI:57921"/>
        <dbReference type="ChEBI" id="CHEBI:77452"/>
        <dbReference type="EC" id="2.3.1.81"/>
    </reaction>
</comment>